<sequence>MATPSNIPVNAQRDIVARLHRVTRGNRSLWYQMTVLQQPERARACGSGMKANSDRRPVDPPPVVELRIIEGPTVEEGKDITFDYNANFFLYASLEHARPIAHGRVQTPAANNPPILTGVPASGMAYLDRPTEAGYFIFPDLSVRHEGRYRLTFSLFETTKEEKDFDHEPADGDLPPGVDFRMEIKTVPFSVYSAKKFPGLMESTQLSKTVADQGCRVRIRRDVRMRKRDSGKPNSGGGNGGGSYDRREEDYPRRRTVTPAAEDPHGIRARSLSNSSEQRAPYPDPPRRPSIVDSYPPPPPPPPSYEAASSGSRHLSFGDPSASQYSAPRPYAPQPGLQLTPVSAPGPYPPTAQSPYP</sequence>
<dbReference type="InterPro" id="IPR037525">
    <property type="entry name" value="Velvet_dom"/>
</dbReference>
<comment type="subcellular location">
    <subcellularLocation>
        <location evidence="2">Cytoplasm</location>
    </subcellularLocation>
    <subcellularLocation>
        <location evidence="1">Nucleus</location>
    </subcellularLocation>
</comment>
<dbReference type="InterPro" id="IPR021740">
    <property type="entry name" value="Velvet"/>
</dbReference>
<keyword evidence="4" id="KW-0749">Sporulation</keyword>
<dbReference type="PROSITE" id="PS51821">
    <property type="entry name" value="VELVET"/>
    <property type="match status" value="1"/>
</dbReference>
<protein>
    <submittedName>
        <fullName evidence="11">Sexual development activator</fullName>
    </submittedName>
</protein>
<evidence type="ECO:0000256" key="7">
    <source>
        <dbReference type="ARBA" id="ARBA00023242"/>
    </source>
</evidence>
<dbReference type="GO" id="GO:0005634">
    <property type="term" value="C:nucleus"/>
    <property type="evidence" value="ECO:0007669"/>
    <property type="project" value="UniProtKB-SubCell"/>
</dbReference>
<keyword evidence="7" id="KW-0539">Nucleus</keyword>
<dbReference type="EMBL" id="JAADYS010002859">
    <property type="protein sequence ID" value="KAF4453757.1"/>
    <property type="molecule type" value="Genomic_DNA"/>
</dbReference>
<evidence type="ECO:0000256" key="9">
    <source>
        <dbReference type="SAM" id="MobiDB-lite"/>
    </source>
</evidence>
<accession>A0A8H4KM95</accession>
<evidence type="ECO:0000313" key="11">
    <source>
        <dbReference type="EMBL" id="KAF4453757.1"/>
    </source>
</evidence>
<feature type="non-terminal residue" evidence="11">
    <location>
        <position position="357"/>
    </location>
</feature>
<keyword evidence="5" id="KW-0805">Transcription regulation</keyword>
<dbReference type="GO" id="GO:0051176">
    <property type="term" value="P:positive regulation of sulfur metabolic process"/>
    <property type="evidence" value="ECO:0007669"/>
    <property type="project" value="UniProtKB-ARBA"/>
</dbReference>
<keyword evidence="3" id="KW-0963">Cytoplasm</keyword>
<evidence type="ECO:0000259" key="10">
    <source>
        <dbReference type="PROSITE" id="PS51821"/>
    </source>
</evidence>
<dbReference type="InterPro" id="IPR038491">
    <property type="entry name" value="Velvet_dom_sf"/>
</dbReference>
<dbReference type="AlphaFoldDB" id="A0A8H4KM95"/>
<evidence type="ECO:0000313" key="12">
    <source>
        <dbReference type="Proteomes" id="UP000554235"/>
    </source>
</evidence>
<reference evidence="11 12" key="1">
    <citation type="submission" date="2020-01" db="EMBL/GenBank/DDBJ databases">
        <title>Identification and distribution of gene clusters putatively required for synthesis of sphingolipid metabolism inhibitors in phylogenetically diverse species of the filamentous fungus Fusarium.</title>
        <authorList>
            <person name="Kim H.-S."/>
            <person name="Busman M."/>
            <person name="Brown D.W."/>
            <person name="Divon H."/>
            <person name="Uhlig S."/>
            <person name="Proctor R.H."/>
        </authorList>
    </citation>
    <scope>NUCLEOTIDE SEQUENCE [LARGE SCALE GENOMIC DNA]</scope>
    <source>
        <strain evidence="11 12">NRRL 20459</strain>
    </source>
</reference>
<dbReference type="GO" id="GO:0030435">
    <property type="term" value="P:sporulation resulting in formation of a cellular spore"/>
    <property type="evidence" value="ECO:0007669"/>
    <property type="project" value="UniProtKB-KW"/>
</dbReference>
<name>A0A8H4KM95_9HYPO</name>
<comment type="similarity">
    <text evidence="8">Belongs to the velvet family. VeA subfamily.</text>
</comment>
<feature type="domain" description="Velvet" evidence="10">
    <location>
        <begin position="26"/>
        <end position="220"/>
    </location>
</feature>
<feature type="compositionally biased region" description="Pro residues" evidence="9">
    <location>
        <begin position="344"/>
        <end position="357"/>
    </location>
</feature>
<dbReference type="FunFam" id="2.60.40.3960:FF:000001">
    <property type="entry name" value="Sexual development activator VeA"/>
    <property type="match status" value="1"/>
</dbReference>
<keyword evidence="12" id="KW-1185">Reference proteome</keyword>
<feature type="region of interest" description="Disordered" evidence="9">
    <location>
        <begin position="208"/>
        <end position="357"/>
    </location>
</feature>
<evidence type="ECO:0000256" key="3">
    <source>
        <dbReference type="ARBA" id="ARBA00022490"/>
    </source>
</evidence>
<dbReference type="PANTHER" id="PTHR33572:SF14">
    <property type="entry name" value="DEVELOPMENTAL AND SECONDARY METABOLISM REGULATOR VEA"/>
    <property type="match status" value="1"/>
</dbReference>
<proteinExistence type="inferred from homology"/>
<comment type="caution">
    <text evidence="11">The sequence shown here is derived from an EMBL/GenBank/DDBJ whole genome shotgun (WGS) entry which is preliminary data.</text>
</comment>
<evidence type="ECO:0000256" key="2">
    <source>
        <dbReference type="ARBA" id="ARBA00004496"/>
    </source>
</evidence>
<evidence type="ECO:0000256" key="8">
    <source>
        <dbReference type="ARBA" id="ARBA00038005"/>
    </source>
</evidence>
<evidence type="ECO:0000256" key="5">
    <source>
        <dbReference type="ARBA" id="ARBA00023015"/>
    </source>
</evidence>
<feature type="compositionally biased region" description="Pro residues" evidence="9">
    <location>
        <begin position="295"/>
        <end position="304"/>
    </location>
</feature>
<dbReference type="GO" id="GO:0005737">
    <property type="term" value="C:cytoplasm"/>
    <property type="evidence" value="ECO:0007669"/>
    <property type="project" value="UniProtKB-SubCell"/>
</dbReference>
<feature type="compositionally biased region" description="Basic and acidic residues" evidence="9">
    <location>
        <begin position="244"/>
        <end position="253"/>
    </location>
</feature>
<evidence type="ECO:0000256" key="1">
    <source>
        <dbReference type="ARBA" id="ARBA00004123"/>
    </source>
</evidence>
<dbReference type="OrthoDB" id="5384689at2759"/>
<dbReference type="Pfam" id="PF11754">
    <property type="entry name" value="Velvet"/>
    <property type="match status" value="2"/>
</dbReference>
<dbReference type="Gene3D" id="2.60.40.3960">
    <property type="entry name" value="Velvet domain"/>
    <property type="match status" value="1"/>
</dbReference>
<organism evidence="11 12">
    <name type="scientific">Fusarium albosuccineum</name>
    <dbReference type="NCBI Taxonomy" id="1237068"/>
    <lineage>
        <taxon>Eukaryota</taxon>
        <taxon>Fungi</taxon>
        <taxon>Dikarya</taxon>
        <taxon>Ascomycota</taxon>
        <taxon>Pezizomycotina</taxon>
        <taxon>Sordariomycetes</taxon>
        <taxon>Hypocreomycetidae</taxon>
        <taxon>Hypocreales</taxon>
        <taxon>Nectriaceae</taxon>
        <taxon>Fusarium</taxon>
        <taxon>Fusarium decemcellulare species complex</taxon>
    </lineage>
</organism>
<evidence type="ECO:0000256" key="4">
    <source>
        <dbReference type="ARBA" id="ARBA00022969"/>
    </source>
</evidence>
<dbReference type="GO" id="GO:0043455">
    <property type="term" value="P:regulation of secondary metabolic process"/>
    <property type="evidence" value="ECO:0007669"/>
    <property type="project" value="UniProtKB-ARBA"/>
</dbReference>
<keyword evidence="6" id="KW-0804">Transcription</keyword>
<feature type="compositionally biased region" description="Basic residues" evidence="9">
    <location>
        <begin position="217"/>
        <end position="229"/>
    </location>
</feature>
<feature type="compositionally biased region" description="Gly residues" evidence="9">
    <location>
        <begin position="234"/>
        <end position="243"/>
    </location>
</feature>
<dbReference type="PANTHER" id="PTHR33572">
    <property type="entry name" value="SPORE DEVELOPMENT REGULATOR VOSA"/>
    <property type="match status" value="1"/>
</dbReference>
<dbReference type="GO" id="GO:0034250">
    <property type="term" value="P:positive regulation of amide metabolic process"/>
    <property type="evidence" value="ECO:0007669"/>
    <property type="project" value="UniProtKB-ARBA"/>
</dbReference>
<dbReference type="Proteomes" id="UP000554235">
    <property type="component" value="Unassembled WGS sequence"/>
</dbReference>
<evidence type="ECO:0000256" key="6">
    <source>
        <dbReference type="ARBA" id="ARBA00023163"/>
    </source>
</evidence>
<gene>
    <name evidence="11" type="ORF">FALBO_15941</name>
</gene>